<organism evidence="2 3">
    <name type="scientific">Halodesulfovibrio spirochaetisodalis</name>
    <dbReference type="NCBI Taxonomy" id="1560234"/>
    <lineage>
        <taxon>Bacteria</taxon>
        <taxon>Pseudomonadati</taxon>
        <taxon>Thermodesulfobacteriota</taxon>
        <taxon>Desulfovibrionia</taxon>
        <taxon>Desulfovibrionales</taxon>
        <taxon>Desulfovibrionaceae</taxon>
        <taxon>Halodesulfovibrio</taxon>
    </lineage>
</organism>
<dbReference type="InterPro" id="IPR003741">
    <property type="entry name" value="LUD_dom"/>
</dbReference>
<dbReference type="Pfam" id="PF02589">
    <property type="entry name" value="LUD_dom"/>
    <property type="match status" value="1"/>
</dbReference>
<gene>
    <name evidence="2" type="ORF">SP90_11065</name>
</gene>
<protein>
    <recommendedName>
        <fullName evidence="1">LUD domain-containing protein</fullName>
    </recommendedName>
</protein>
<dbReference type="OrthoDB" id="9794187at2"/>
<evidence type="ECO:0000259" key="1">
    <source>
        <dbReference type="Pfam" id="PF02589"/>
    </source>
</evidence>
<dbReference type="SUPFAM" id="SSF100950">
    <property type="entry name" value="NagB/RpiA/CoA transferase-like"/>
    <property type="match status" value="1"/>
</dbReference>
<dbReference type="InterPro" id="IPR037171">
    <property type="entry name" value="NagB/RpiA_transferase-like"/>
</dbReference>
<dbReference type="STRING" id="1560234.SP90_11065"/>
<name>A0A1B7XBA7_9BACT</name>
<keyword evidence="3" id="KW-1185">Reference proteome</keyword>
<feature type="domain" description="LUD" evidence="1">
    <location>
        <begin position="44"/>
        <end position="219"/>
    </location>
</feature>
<dbReference type="Gene3D" id="3.40.50.10420">
    <property type="entry name" value="NagB/RpiA/CoA transferase-like"/>
    <property type="match status" value="1"/>
</dbReference>
<proteinExistence type="predicted"/>
<dbReference type="PATRIC" id="fig|1560234.3.peg.1070"/>
<dbReference type="AlphaFoldDB" id="A0A1B7XBA7"/>
<dbReference type="InterPro" id="IPR024185">
    <property type="entry name" value="FTHF_cligase-like_sf"/>
</dbReference>
<sequence length="221" mass="24894">MSNSAENRERILERLYNAQQYGRDAYIPQKKVWNIKNQSKEKNIEEFTERMTAVRTEVFRTKGTEWVGELQKLVEERGQKNLLHAPATPTGKALAANWGKDSSCKLVTWKESIEEFKDELFDCDGAVTGCLGGIAESAAVILWPTEEEPRLMSIVPPLHVVVVEADSIYTSFQDAIKKLKWNKEMPTNALLISGPSKTADIELILQFGVHGPTDLIVFITE</sequence>
<reference evidence="2 3" key="1">
    <citation type="submission" date="2015-01" db="EMBL/GenBank/DDBJ databases">
        <title>Desulfovibrio sp. JC271 draft genome sequence.</title>
        <authorList>
            <person name="Shivani Y."/>
            <person name="Subhash Y."/>
            <person name="Sasikala C."/>
            <person name="Ramana C.V."/>
        </authorList>
    </citation>
    <scope>NUCLEOTIDE SEQUENCE [LARGE SCALE GENOMIC DNA]</scope>
    <source>
        <strain evidence="2 3">JC271</strain>
    </source>
</reference>
<dbReference type="PANTHER" id="PTHR43682">
    <property type="entry name" value="LACTATE UTILIZATION PROTEIN C"/>
    <property type="match status" value="1"/>
</dbReference>
<dbReference type="EMBL" id="JXMS01000019">
    <property type="protein sequence ID" value="OBQ46659.1"/>
    <property type="molecule type" value="Genomic_DNA"/>
</dbReference>
<evidence type="ECO:0000313" key="2">
    <source>
        <dbReference type="EMBL" id="OBQ46659.1"/>
    </source>
</evidence>
<accession>A0A1B7XBA7</accession>
<evidence type="ECO:0000313" key="3">
    <source>
        <dbReference type="Proteomes" id="UP000091979"/>
    </source>
</evidence>
<dbReference type="PANTHER" id="PTHR43682:SF1">
    <property type="entry name" value="LACTATE UTILIZATION PROTEIN C"/>
    <property type="match status" value="1"/>
</dbReference>
<dbReference type="RefSeq" id="WP_066855932.1">
    <property type="nucleotide sequence ID" value="NZ_JXMS01000019.1"/>
</dbReference>
<comment type="caution">
    <text evidence="2">The sequence shown here is derived from an EMBL/GenBank/DDBJ whole genome shotgun (WGS) entry which is preliminary data.</text>
</comment>
<dbReference type="Proteomes" id="UP000091979">
    <property type="component" value="Unassembled WGS sequence"/>
</dbReference>